<gene>
    <name evidence="1" type="ORF">FCL40_17670</name>
</gene>
<dbReference type="EMBL" id="SWCI01000020">
    <property type="protein sequence ID" value="TKB46485.1"/>
    <property type="molecule type" value="Genomic_DNA"/>
</dbReference>
<accession>A0A4V5NUI0</accession>
<evidence type="ECO:0000313" key="2">
    <source>
        <dbReference type="Proteomes" id="UP000305674"/>
    </source>
</evidence>
<sequence>MAPYASCSILAVAIGKSGQISDHLTLLGKTKALEFVNNHPGEVDLFDMGGLWLTLGSVMEYELGQSPYAADAETIQKAKRLWTLTGCERLAISESP</sequence>
<organism evidence="1 2">
    <name type="scientific">Ferrimonas sediminicola</name>
    <dbReference type="NCBI Taxonomy" id="2569538"/>
    <lineage>
        <taxon>Bacteria</taxon>
        <taxon>Pseudomonadati</taxon>
        <taxon>Pseudomonadota</taxon>
        <taxon>Gammaproteobacteria</taxon>
        <taxon>Alteromonadales</taxon>
        <taxon>Ferrimonadaceae</taxon>
        <taxon>Ferrimonas</taxon>
    </lineage>
</organism>
<protein>
    <submittedName>
        <fullName evidence="1">Uncharacterized protein</fullName>
    </submittedName>
</protein>
<name>A0A4V5NUI0_9GAMM</name>
<dbReference type="RefSeq" id="WP_136854600.1">
    <property type="nucleotide sequence ID" value="NZ_SWCI01000020.1"/>
</dbReference>
<dbReference type="AlphaFoldDB" id="A0A4V5NUI0"/>
<proteinExistence type="predicted"/>
<reference evidence="1 2" key="1">
    <citation type="submission" date="2019-04" db="EMBL/GenBank/DDBJ databases">
        <authorList>
            <person name="Hwang J.C."/>
        </authorList>
    </citation>
    <scope>NUCLEOTIDE SEQUENCE [LARGE SCALE GENOMIC DNA]</scope>
    <source>
        <strain evidence="1 2">IMCC35001</strain>
    </source>
</reference>
<keyword evidence="2" id="KW-1185">Reference proteome</keyword>
<dbReference type="Proteomes" id="UP000305674">
    <property type="component" value="Unassembled WGS sequence"/>
</dbReference>
<comment type="caution">
    <text evidence="1">The sequence shown here is derived from an EMBL/GenBank/DDBJ whole genome shotgun (WGS) entry which is preliminary data.</text>
</comment>
<evidence type="ECO:0000313" key="1">
    <source>
        <dbReference type="EMBL" id="TKB46485.1"/>
    </source>
</evidence>